<evidence type="ECO:0000256" key="2">
    <source>
        <dbReference type="SAM" id="SignalP"/>
    </source>
</evidence>
<gene>
    <name evidence="3" type="ORF">BJ981_000438</name>
</gene>
<dbReference type="Proteomes" id="UP000588112">
    <property type="component" value="Unassembled WGS sequence"/>
</dbReference>
<organism evidence="3 4">
    <name type="scientific">Sphaerisporangium krabiense</name>
    <dbReference type="NCBI Taxonomy" id="763782"/>
    <lineage>
        <taxon>Bacteria</taxon>
        <taxon>Bacillati</taxon>
        <taxon>Actinomycetota</taxon>
        <taxon>Actinomycetes</taxon>
        <taxon>Streptosporangiales</taxon>
        <taxon>Streptosporangiaceae</taxon>
        <taxon>Sphaerisporangium</taxon>
    </lineage>
</organism>
<evidence type="ECO:0000313" key="3">
    <source>
        <dbReference type="EMBL" id="MBB5624739.1"/>
    </source>
</evidence>
<dbReference type="EMBL" id="JACHBR010000001">
    <property type="protein sequence ID" value="MBB5624739.1"/>
    <property type="molecule type" value="Genomic_DNA"/>
</dbReference>
<feature type="chain" id="PRO_5030742003" description="Lipoprotein" evidence="2">
    <location>
        <begin position="22"/>
        <end position="226"/>
    </location>
</feature>
<feature type="region of interest" description="Disordered" evidence="1">
    <location>
        <begin position="27"/>
        <end position="61"/>
    </location>
</feature>
<accession>A0A7W8YZM6</accession>
<dbReference type="PROSITE" id="PS51257">
    <property type="entry name" value="PROKAR_LIPOPROTEIN"/>
    <property type="match status" value="1"/>
</dbReference>
<name>A0A7W8YZM6_9ACTN</name>
<keyword evidence="4" id="KW-1185">Reference proteome</keyword>
<dbReference type="RefSeq" id="WP_184608064.1">
    <property type="nucleotide sequence ID" value="NZ_BOOS01000010.1"/>
</dbReference>
<keyword evidence="2" id="KW-0732">Signal</keyword>
<protein>
    <recommendedName>
        <fullName evidence="5">Lipoprotein</fullName>
    </recommendedName>
</protein>
<evidence type="ECO:0000256" key="1">
    <source>
        <dbReference type="SAM" id="MobiDB-lite"/>
    </source>
</evidence>
<evidence type="ECO:0000313" key="4">
    <source>
        <dbReference type="Proteomes" id="UP000588112"/>
    </source>
</evidence>
<feature type="compositionally biased region" description="Low complexity" evidence="1">
    <location>
        <begin position="27"/>
        <end position="54"/>
    </location>
</feature>
<reference evidence="3 4" key="1">
    <citation type="submission" date="2020-08" db="EMBL/GenBank/DDBJ databases">
        <title>Sequencing the genomes of 1000 actinobacteria strains.</title>
        <authorList>
            <person name="Klenk H.-P."/>
        </authorList>
    </citation>
    <scope>NUCLEOTIDE SEQUENCE [LARGE SCALE GENOMIC DNA]</scope>
    <source>
        <strain evidence="3 4">DSM 45790</strain>
    </source>
</reference>
<evidence type="ECO:0008006" key="5">
    <source>
        <dbReference type="Google" id="ProtNLM"/>
    </source>
</evidence>
<proteinExistence type="predicted"/>
<dbReference type="AlphaFoldDB" id="A0A7W8YZM6"/>
<sequence length="226" mass="23230">MRMPAALAAAALLVTGCAAQAERPFTPAGDAASSPGAVSSPAGTSPAGASPGAARPLSTGSVESVEAAPGLTVSIEWPAGLDAGQRGVAKAFTDAYVGTWKAVAGGEDTAYLGSVEEQAARDAYTWVRGFRERRESATGTAKVYALRVPAVVGRGAEVDACVDESGIQVTDAGSGRPVTSQPSWTRPPAAVYLQAAGVRRGDDGAWRVRTYMHAAYPHQRAKECRR</sequence>
<feature type="signal peptide" evidence="2">
    <location>
        <begin position="1"/>
        <end position="21"/>
    </location>
</feature>
<comment type="caution">
    <text evidence="3">The sequence shown here is derived from an EMBL/GenBank/DDBJ whole genome shotgun (WGS) entry which is preliminary data.</text>
</comment>